<comment type="similarity">
    <text evidence="1 3">Belongs to the RRF family.</text>
</comment>
<dbReference type="PANTHER" id="PTHR20982:SF3">
    <property type="entry name" value="MITOCHONDRIAL RIBOSOME RECYCLING FACTOR PSEUDO 1"/>
    <property type="match status" value="1"/>
</dbReference>
<name>A0A1F7WFN9_9BACT</name>
<gene>
    <name evidence="3" type="primary">frr</name>
    <name evidence="5" type="ORF">A2480_00740</name>
</gene>
<evidence type="ECO:0000256" key="3">
    <source>
        <dbReference type="HAMAP-Rule" id="MF_00040"/>
    </source>
</evidence>
<dbReference type="InterPro" id="IPR023584">
    <property type="entry name" value="Ribosome_recyc_fac_dom"/>
</dbReference>
<dbReference type="AlphaFoldDB" id="A0A1F7WFN9"/>
<comment type="caution">
    <text evidence="5">The sequence shown here is derived from an EMBL/GenBank/DDBJ whole genome shotgun (WGS) entry which is preliminary data.</text>
</comment>
<evidence type="ECO:0000259" key="4">
    <source>
        <dbReference type="Pfam" id="PF01765"/>
    </source>
</evidence>
<dbReference type="PANTHER" id="PTHR20982">
    <property type="entry name" value="RIBOSOME RECYCLING FACTOR"/>
    <property type="match status" value="1"/>
</dbReference>
<evidence type="ECO:0000313" key="6">
    <source>
        <dbReference type="Proteomes" id="UP000176988"/>
    </source>
</evidence>
<dbReference type="Gene3D" id="3.30.1360.40">
    <property type="match status" value="1"/>
</dbReference>
<dbReference type="EMBL" id="MGFG01000001">
    <property type="protein sequence ID" value="OGM01656.1"/>
    <property type="molecule type" value="Genomic_DNA"/>
</dbReference>
<sequence>MPDDIVSGKSSDFNRAIEHLKTELASLRTGRASSAMVENVSVEAYGGRTTLVGLASITIPDAHTVQIEPWDKSVVKDIEHAIIEANLGFNPVVAGTVIRIIIPPMTEESRLKMKKLLGERLEHGRIAIRQIREEVRSQIKAQDIPEDDKYRLLEDLDRVAAQFNDRIKEIGEEKEKEIMTI</sequence>
<evidence type="ECO:0000256" key="2">
    <source>
        <dbReference type="ARBA" id="ARBA00022917"/>
    </source>
</evidence>
<dbReference type="GO" id="GO:0006415">
    <property type="term" value="P:translational termination"/>
    <property type="evidence" value="ECO:0007669"/>
    <property type="project" value="UniProtKB-UniRule"/>
</dbReference>
<proteinExistence type="inferred from homology"/>
<protein>
    <recommendedName>
        <fullName evidence="3">Ribosome-recycling factor</fullName>
        <shortName evidence="3">RRF</shortName>
    </recommendedName>
    <alternativeName>
        <fullName evidence="3">Ribosome-releasing factor</fullName>
    </alternativeName>
</protein>
<evidence type="ECO:0000313" key="5">
    <source>
        <dbReference type="EMBL" id="OGM01656.1"/>
    </source>
</evidence>
<dbReference type="FunFam" id="3.30.1360.40:FF:000001">
    <property type="entry name" value="Ribosome-recycling factor"/>
    <property type="match status" value="1"/>
</dbReference>
<dbReference type="GO" id="GO:0043023">
    <property type="term" value="F:ribosomal large subunit binding"/>
    <property type="evidence" value="ECO:0007669"/>
    <property type="project" value="TreeGrafter"/>
</dbReference>
<accession>A0A1F7WFN9</accession>
<dbReference type="InterPro" id="IPR002661">
    <property type="entry name" value="Ribosome_recyc_fac"/>
</dbReference>
<dbReference type="SUPFAM" id="SSF55194">
    <property type="entry name" value="Ribosome recycling factor, RRF"/>
    <property type="match status" value="1"/>
</dbReference>
<dbReference type="Gene3D" id="1.10.132.20">
    <property type="entry name" value="Ribosome-recycling factor"/>
    <property type="match status" value="1"/>
</dbReference>
<reference evidence="5 6" key="1">
    <citation type="journal article" date="2016" name="Nat. Commun.">
        <title>Thousands of microbial genomes shed light on interconnected biogeochemical processes in an aquifer system.</title>
        <authorList>
            <person name="Anantharaman K."/>
            <person name="Brown C.T."/>
            <person name="Hug L.A."/>
            <person name="Sharon I."/>
            <person name="Castelle C.J."/>
            <person name="Probst A.J."/>
            <person name="Thomas B.C."/>
            <person name="Singh A."/>
            <person name="Wilkins M.J."/>
            <person name="Karaoz U."/>
            <person name="Brodie E.L."/>
            <person name="Williams K.H."/>
            <person name="Hubbard S.S."/>
            <person name="Banfield J.F."/>
        </authorList>
    </citation>
    <scope>NUCLEOTIDE SEQUENCE [LARGE SCALE GENOMIC DNA]</scope>
</reference>
<keyword evidence="3" id="KW-0963">Cytoplasm</keyword>
<feature type="domain" description="Ribosome recycling factor" evidence="4">
    <location>
        <begin position="20"/>
        <end position="179"/>
    </location>
</feature>
<keyword evidence="2 3" id="KW-0648">Protein biosynthesis</keyword>
<comment type="subcellular location">
    <subcellularLocation>
        <location evidence="3">Cytoplasm</location>
    </subcellularLocation>
</comment>
<dbReference type="Proteomes" id="UP000176988">
    <property type="component" value="Unassembled WGS sequence"/>
</dbReference>
<evidence type="ECO:0000256" key="1">
    <source>
        <dbReference type="ARBA" id="ARBA00005912"/>
    </source>
</evidence>
<dbReference type="NCBIfam" id="TIGR00496">
    <property type="entry name" value="frr"/>
    <property type="match status" value="1"/>
</dbReference>
<dbReference type="HAMAP" id="MF_00040">
    <property type="entry name" value="RRF"/>
    <property type="match status" value="1"/>
</dbReference>
<dbReference type="STRING" id="1802424.A2480_00740"/>
<dbReference type="Pfam" id="PF01765">
    <property type="entry name" value="RRF"/>
    <property type="match status" value="1"/>
</dbReference>
<dbReference type="GO" id="GO:0005737">
    <property type="term" value="C:cytoplasm"/>
    <property type="evidence" value="ECO:0007669"/>
    <property type="project" value="UniProtKB-SubCell"/>
</dbReference>
<comment type="function">
    <text evidence="3">Responsible for the release of ribosomes from messenger RNA at the termination of protein biosynthesis. May increase the efficiency of translation by recycling ribosomes from one round of translation to another.</text>
</comment>
<organism evidence="5 6">
    <name type="scientific">Candidatus Uhrbacteria bacterium RIFOXYC2_FULL_47_19</name>
    <dbReference type="NCBI Taxonomy" id="1802424"/>
    <lineage>
        <taxon>Bacteria</taxon>
        <taxon>Candidatus Uhriibacteriota</taxon>
    </lineage>
</organism>
<dbReference type="InterPro" id="IPR036191">
    <property type="entry name" value="RRF_sf"/>
</dbReference>